<comment type="caution">
    <text evidence="13">The sequence shown here is derived from an EMBL/GenBank/DDBJ whole genome shotgun (WGS) entry which is preliminary data.</text>
</comment>
<dbReference type="SUPFAM" id="SSF53448">
    <property type="entry name" value="Nucleotide-diphospho-sugar transferases"/>
    <property type="match status" value="1"/>
</dbReference>
<dbReference type="EMBL" id="SPLM01000146">
    <property type="protein sequence ID" value="TMW56073.1"/>
    <property type="molecule type" value="Genomic_DNA"/>
</dbReference>
<organism evidence="13 14">
    <name type="scientific">Pythium oligandrum</name>
    <name type="common">Mycoparasitic fungus</name>
    <dbReference type="NCBI Taxonomy" id="41045"/>
    <lineage>
        <taxon>Eukaryota</taxon>
        <taxon>Sar</taxon>
        <taxon>Stramenopiles</taxon>
        <taxon>Oomycota</taxon>
        <taxon>Peronosporomycetes</taxon>
        <taxon>Pythiales</taxon>
        <taxon>Pythiaceae</taxon>
        <taxon>Pythium</taxon>
    </lineage>
</organism>
<feature type="compositionally biased region" description="Low complexity" evidence="11">
    <location>
        <begin position="577"/>
        <end position="598"/>
    </location>
</feature>
<evidence type="ECO:0000256" key="7">
    <source>
        <dbReference type="ARBA" id="ARBA00022989"/>
    </source>
</evidence>
<dbReference type="Pfam" id="PF11051">
    <property type="entry name" value="Mannosyl_trans3"/>
    <property type="match status" value="1"/>
</dbReference>
<feature type="transmembrane region" description="Helical" evidence="12">
    <location>
        <begin position="545"/>
        <end position="564"/>
    </location>
</feature>
<evidence type="ECO:0000256" key="8">
    <source>
        <dbReference type="ARBA" id="ARBA00023034"/>
    </source>
</evidence>
<evidence type="ECO:0000256" key="6">
    <source>
        <dbReference type="ARBA" id="ARBA00022968"/>
    </source>
</evidence>
<evidence type="ECO:0000256" key="12">
    <source>
        <dbReference type="SAM" id="Phobius"/>
    </source>
</evidence>
<gene>
    <name evidence="13" type="ORF">Poli38472_008721</name>
</gene>
<dbReference type="GO" id="GO:0046354">
    <property type="term" value="P:mannan biosynthetic process"/>
    <property type="evidence" value="ECO:0007669"/>
    <property type="project" value="TreeGrafter"/>
</dbReference>
<evidence type="ECO:0000256" key="2">
    <source>
        <dbReference type="ARBA" id="ARBA00004606"/>
    </source>
</evidence>
<evidence type="ECO:0000256" key="1">
    <source>
        <dbReference type="ARBA" id="ARBA00004394"/>
    </source>
</evidence>
<evidence type="ECO:0000256" key="4">
    <source>
        <dbReference type="ARBA" id="ARBA00022679"/>
    </source>
</evidence>
<evidence type="ECO:0000256" key="5">
    <source>
        <dbReference type="ARBA" id="ARBA00022692"/>
    </source>
</evidence>
<comment type="similarity">
    <text evidence="3">Belongs to the MNN1/MNT family.</text>
</comment>
<feature type="transmembrane region" description="Helical" evidence="12">
    <location>
        <begin position="12"/>
        <end position="31"/>
    </location>
</feature>
<dbReference type="Proteomes" id="UP000794436">
    <property type="component" value="Unassembled WGS sequence"/>
</dbReference>
<comment type="subcellular location">
    <subcellularLocation>
        <location evidence="10">Endomembrane system</location>
        <topology evidence="10">Single-pass membrane protein</topology>
    </subcellularLocation>
    <subcellularLocation>
        <location evidence="1">Golgi apparatus membrane</location>
    </subcellularLocation>
    <subcellularLocation>
        <location evidence="2">Membrane</location>
        <topology evidence="2">Single-pass type II membrane protein</topology>
    </subcellularLocation>
</comment>
<keyword evidence="7 12" id="KW-1133">Transmembrane helix</keyword>
<keyword evidence="5 12" id="KW-0812">Transmembrane</keyword>
<evidence type="ECO:0000256" key="9">
    <source>
        <dbReference type="ARBA" id="ARBA00023136"/>
    </source>
</evidence>
<evidence type="ECO:0000313" key="13">
    <source>
        <dbReference type="EMBL" id="TMW56073.1"/>
    </source>
</evidence>
<proteinExistence type="inferred from homology"/>
<name>A0A8K1C437_PYTOL</name>
<dbReference type="GO" id="GO:0000026">
    <property type="term" value="F:alpha-1,2-mannosyltransferase activity"/>
    <property type="evidence" value="ECO:0007669"/>
    <property type="project" value="TreeGrafter"/>
</dbReference>
<accession>A0A8K1C437</accession>
<keyword evidence="4" id="KW-0808">Transferase</keyword>
<evidence type="ECO:0000256" key="11">
    <source>
        <dbReference type="SAM" id="MobiDB-lite"/>
    </source>
</evidence>
<dbReference type="PANTHER" id="PTHR31646:SF1">
    <property type="entry name" value="ALPHA-1,2-MANNOSYLTRANSFERASE MNN2"/>
    <property type="match status" value="1"/>
</dbReference>
<dbReference type="Gene3D" id="3.90.550.10">
    <property type="entry name" value="Spore Coat Polysaccharide Biosynthesis Protein SpsA, Chain A"/>
    <property type="match status" value="1"/>
</dbReference>
<dbReference type="OrthoDB" id="430354at2759"/>
<keyword evidence="9 12" id="KW-0472">Membrane</keyword>
<keyword evidence="14" id="KW-1185">Reference proteome</keyword>
<protein>
    <submittedName>
        <fullName evidence="13">Uncharacterized protein</fullName>
    </submittedName>
</protein>
<reference evidence="13" key="1">
    <citation type="submission" date="2019-03" db="EMBL/GenBank/DDBJ databases">
        <title>Long read genome sequence of the mycoparasitic Pythium oligandrum ATCC 38472 isolated from sugarbeet rhizosphere.</title>
        <authorList>
            <person name="Gaulin E."/>
        </authorList>
    </citation>
    <scope>NUCLEOTIDE SEQUENCE</scope>
    <source>
        <strain evidence="13">ATCC 38472_TT</strain>
    </source>
</reference>
<keyword evidence="8" id="KW-0333">Golgi apparatus</keyword>
<feature type="region of interest" description="Disordered" evidence="11">
    <location>
        <begin position="575"/>
        <end position="601"/>
    </location>
</feature>
<sequence>MAGGRGGWREHLVLIVFLVVSSIVAAIVYELTSGGTVRQRVIEDPRLNSIDMQGDKPRVLWKEGEFECLGWKATHSCDPYGLRDPVRDRACHEPLLYGSGYCEVRNQTSGETMRLMLSTCKTWQYWLIKKVPVTCNDARHFTDFSINAVTYKHPPPQDQPPSDALDVKTSYKRGIGMIGYPKVIAGLYAIIRLLRFHGCTLPVEVWIDPSEMEETHSVLKELVRNYNVIVRTVQDPSASKFFAKPYAIYHSYFESVLFLDSDNIPVQDPTYLFDSPEFTTYGAMFWPDFWRPTVNTPFNVQEQSAMWQLMDMPFIDMYEQESGQLLVNRSRSAAALNMLMFYSSHFPRLLTDWHMVYGDKDLFRLAWVNTSTPFYYVPHLVALGGPYDESQNFFCGISMVQRDPNGDLIFMHRNQAKLTGRRDQKVLITHLQKFTGGNGDSTSLKRDLDKYRIQCKMGRLGQSTCFLLDPITPDGSDTPMLIQSLVSTKYPVLEKQAIHFSIEGRNLLTAAEEAEIAALEAKEDAKFEAEAQARLKSRRRSDRNFYLIVSAIVSSVILSSLCLWSRSRSPAAVRAGSTTRSPSFSSVSASSSSSSHHSIGMEGSFRRKKSFALRDDDHLL</sequence>
<keyword evidence="6" id="KW-0735">Signal-anchor</keyword>
<evidence type="ECO:0000313" key="14">
    <source>
        <dbReference type="Proteomes" id="UP000794436"/>
    </source>
</evidence>
<evidence type="ECO:0000256" key="10">
    <source>
        <dbReference type="ARBA" id="ARBA00037847"/>
    </source>
</evidence>
<dbReference type="InterPro" id="IPR022751">
    <property type="entry name" value="Alpha_mannosyltransferase"/>
</dbReference>
<dbReference type="InterPro" id="IPR029044">
    <property type="entry name" value="Nucleotide-diphossugar_trans"/>
</dbReference>
<dbReference type="CDD" id="cd00761">
    <property type="entry name" value="Glyco_tranf_GTA_type"/>
    <property type="match status" value="1"/>
</dbReference>
<evidence type="ECO:0000256" key="3">
    <source>
        <dbReference type="ARBA" id="ARBA00009105"/>
    </source>
</evidence>
<dbReference type="AlphaFoldDB" id="A0A8K1C437"/>
<dbReference type="PANTHER" id="PTHR31646">
    <property type="entry name" value="ALPHA-1,2-MANNOSYLTRANSFERASE MNN2"/>
    <property type="match status" value="1"/>
</dbReference>
<dbReference type="GO" id="GO:0000139">
    <property type="term" value="C:Golgi membrane"/>
    <property type="evidence" value="ECO:0007669"/>
    <property type="project" value="UniProtKB-SubCell"/>
</dbReference>